<dbReference type="InterPro" id="IPR038764">
    <property type="entry name" value="GNAT_N_AcTrfase_prd"/>
</dbReference>
<dbReference type="GO" id="GO:0016740">
    <property type="term" value="F:transferase activity"/>
    <property type="evidence" value="ECO:0007669"/>
    <property type="project" value="UniProtKB-KW"/>
</dbReference>
<keyword evidence="1" id="KW-0808">Transferase</keyword>
<dbReference type="AlphaFoldDB" id="A0A2A9FJC8"/>
<reference evidence="1 2" key="1">
    <citation type="submission" date="2017-10" db="EMBL/GenBank/DDBJ databases">
        <title>Sequencing the genomes of 1000 actinobacteria strains.</title>
        <authorList>
            <person name="Klenk H.-P."/>
        </authorList>
    </citation>
    <scope>NUCLEOTIDE SEQUENCE [LARGE SCALE GENOMIC DNA]</scope>
    <source>
        <strain evidence="1 2">DSM 46092</strain>
    </source>
</reference>
<dbReference type="EMBL" id="PDJK01000002">
    <property type="protein sequence ID" value="PFG50610.1"/>
    <property type="molecule type" value="Genomic_DNA"/>
</dbReference>
<proteinExistence type="predicted"/>
<comment type="caution">
    <text evidence="1">The sequence shown here is derived from an EMBL/GenBank/DDBJ whole genome shotgun (WGS) entry which is preliminary data.</text>
</comment>
<accession>A0A2A9FJC8</accession>
<keyword evidence="2" id="KW-1185">Reference proteome</keyword>
<dbReference type="PANTHER" id="PTHR41700:SF1">
    <property type="entry name" value="N-ACETYLTRANSFERASE DOMAIN-CONTAINING PROTEIN"/>
    <property type="match status" value="1"/>
</dbReference>
<evidence type="ECO:0000313" key="2">
    <source>
        <dbReference type="Proteomes" id="UP000243542"/>
    </source>
</evidence>
<dbReference type="Gene3D" id="3.40.630.30">
    <property type="match status" value="1"/>
</dbReference>
<protein>
    <submittedName>
        <fullName evidence="1">Putative GNAT superfamily acetyltransferase</fullName>
    </submittedName>
</protein>
<dbReference type="PANTHER" id="PTHR41700">
    <property type="entry name" value="GCN5-RELATED N-ACETYLTRANSFERASE"/>
    <property type="match status" value="1"/>
</dbReference>
<dbReference type="InterPro" id="IPR016181">
    <property type="entry name" value="Acyl_CoA_acyltransferase"/>
</dbReference>
<sequence length="295" mass="31569">MIARSADDAVMDTVVTTIRARKSAAAAASRAGVVLRPLDSTADSFACERFLSAVWRTGPSRPPIAADVIKAIADAGSYVAGAFDERTDTLLGVCIGLWGPPDRPGMHSHLAGVLDSARGRHVGLALKLDQRAHALESGVTRITWTFDPLVARNASFNLGKLGGTATKYLPDHYGRLSDGLNGTDDTDRLMLQWDLLDDRVIAVCDEGIPNEHHSPAPYVLAAVEGRPVSHPVKVKKVMVAVPSDIEMVRLHDPVLAGQWRAAVREVLGGLLADGARVLGFVRSAEAYLVESGEWQ</sequence>
<dbReference type="Proteomes" id="UP000243542">
    <property type="component" value="Unassembled WGS sequence"/>
</dbReference>
<evidence type="ECO:0000313" key="1">
    <source>
        <dbReference type="EMBL" id="PFG50610.1"/>
    </source>
</evidence>
<organism evidence="1 2">
    <name type="scientific">Amycolatopsis sulphurea</name>
    <dbReference type="NCBI Taxonomy" id="76022"/>
    <lineage>
        <taxon>Bacteria</taxon>
        <taxon>Bacillati</taxon>
        <taxon>Actinomycetota</taxon>
        <taxon>Actinomycetes</taxon>
        <taxon>Pseudonocardiales</taxon>
        <taxon>Pseudonocardiaceae</taxon>
        <taxon>Amycolatopsis</taxon>
    </lineage>
</organism>
<gene>
    <name evidence="1" type="ORF">ATK36_5855</name>
</gene>
<dbReference type="SUPFAM" id="SSF55729">
    <property type="entry name" value="Acyl-CoA N-acyltransferases (Nat)"/>
    <property type="match status" value="1"/>
</dbReference>
<name>A0A2A9FJC8_9PSEU</name>